<dbReference type="Gene3D" id="1.10.1280.10">
    <property type="entry name" value="Di-copper center containing domain from catechol oxidase"/>
    <property type="match status" value="1"/>
</dbReference>
<keyword evidence="8" id="KW-0470">Melanin biosynthesis</keyword>
<evidence type="ECO:0000313" key="16">
    <source>
        <dbReference type="Proteomes" id="UP001305779"/>
    </source>
</evidence>
<feature type="chain" id="PRO_5046261646" description="tyrosinase" evidence="12">
    <location>
        <begin position="25"/>
        <end position="630"/>
    </location>
</feature>
<evidence type="ECO:0000256" key="3">
    <source>
        <dbReference type="ARBA" id="ARBA00011906"/>
    </source>
</evidence>
<evidence type="ECO:0000256" key="4">
    <source>
        <dbReference type="ARBA" id="ARBA00022723"/>
    </source>
</evidence>
<evidence type="ECO:0000256" key="12">
    <source>
        <dbReference type="SAM" id="SignalP"/>
    </source>
</evidence>
<evidence type="ECO:0000313" key="15">
    <source>
        <dbReference type="EMBL" id="KAK4498075.1"/>
    </source>
</evidence>
<evidence type="ECO:0000259" key="14">
    <source>
        <dbReference type="PROSITE" id="PS00498"/>
    </source>
</evidence>
<dbReference type="Pfam" id="PF00264">
    <property type="entry name" value="Tyrosinase"/>
    <property type="match status" value="1"/>
</dbReference>
<evidence type="ECO:0000259" key="13">
    <source>
        <dbReference type="PROSITE" id="PS00497"/>
    </source>
</evidence>
<keyword evidence="16" id="KW-1185">Reference proteome</keyword>
<dbReference type="PRINTS" id="PR00092">
    <property type="entry name" value="TYROSINASE"/>
</dbReference>
<evidence type="ECO:0000256" key="5">
    <source>
        <dbReference type="ARBA" id="ARBA00023002"/>
    </source>
</evidence>
<evidence type="ECO:0000256" key="7">
    <source>
        <dbReference type="ARBA" id="ARBA00023033"/>
    </source>
</evidence>
<evidence type="ECO:0000256" key="8">
    <source>
        <dbReference type="ARBA" id="ARBA00023101"/>
    </source>
</evidence>
<evidence type="ECO:0000256" key="2">
    <source>
        <dbReference type="ARBA" id="ARBA00009928"/>
    </source>
</evidence>
<comment type="catalytic activity">
    <reaction evidence="10">
        <text>L-tyrosine + O2 = L-dopaquinone + H2O</text>
        <dbReference type="Rhea" id="RHEA:18117"/>
        <dbReference type="ChEBI" id="CHEBI:15377"/>
        <dbReference type="ChEBI" id="CHEBI:15379"/>
        <dbReference type="ChEBI" id="CHEBI:57924"/>
        <dbReference type="ChEBI" id="CHEBI:58315"/>
        <dbReference type="EC" id="1.14.18.1"/>
    </reaction>
</comment>
<organism evidence="15 16">
    <name type="scientific">Zasmidium cellare</name>
    <name type="common">Wine cellar mold</name>
    <name type="synonym">Racodium cellare</name>
    <dbReference type="NCBI Taxonomy" id="395010"/>
    <lineage>
        <taxon>Eukaryota</taxon>
        <taxon>Fungi</taxon>
        <taxon>Dikarya</taxon>
        <taxon>Ascomycota</taxon>
        <taxon>Pezizomycotina</taxon>
        <taxon>Dothideomycetes</taxon>
        <taxon>Dothideomycetidae</taxon>
        <taxon>Mycosphaerellales</taxon>
        <taxon>Mycosphaerellaceae</taxon>
        <taxon>Zasmidium</taxon>
    </lineage>
</organism>
<evidence type="ECO:0000256" key="6">
    <source>
        <dbReference type="ARBA" id="ARBA00023008"/>
    </source>
</evidence>
<evidence type="ECO:0000256" key="1">
    <source>
        <dbReference type="ARBA" id="ARBA00001973"/>
    </source>
</evidence>
<dbReference type="InterPro" id="IPR008922">
    <property type="entry name" value="Di-copper_centre_dom_sf"/>
</dbReference>
<evidence type="ECO:0000256" key="9">
    <source>
        <dbReference type="ARBA" id="ARBA00048233"/>
    </source>
</evidence>
<feature type="signal peptide" evidence="12">
    <location>
        <begin position="1"/>
        <end position="24"/>
    </location>
</feature>
<gene>
    <name evidence="15" type="ORF">PRZ48_010731</name>
</gene>
<dbReference type="Proteomes" id="UP001305779">
    <property type="component" value="Unassembled WGS sequence"/>
</dbReference>
<dbReference type="PROSITE" id="PS00497">
    <property type="entry name" value="TYROSINASE_1"/>
    <property type="match status" value="1"/>
</dbReference>
<dbReference type="PANTHER" id="PTHR11474:SF76">
    <property type="entry name" value="SHKT DOMAIN-CONTAINING PROTEIN"/>
    <property type="match status" value="1"/>
</dbReference>
<protein>
    <recommendedName>
        <fullName evidence="3">tyrosinase</fullName>
        <ecNumber evidence="3">1.14.18.1</ecNumber>
    </recommendedName>
</protein>
<accession>A0ABR0E9M4</accession>
<feature type="domain" description="Tyrosinase copper-binding" evidence="14">
    <location>
        <begin position="330"/>
        <end position="341"/>
    </location>
</feature>
<feature type="region of interest" description="Disordered" evidence="11">
    <location>
        <begin position="610"/>
        <end position="630"/>
    </location>
</feature>
<keyword evidence="5" id="KW-0560">Oxidoreductase</keyword>
<keyword evidence="4" id="KW-0479">Metal-binding</keyword>
<comment type="caution">
    <text evidence="15">The sequence shown here is derived from an EMBL/GenBank/DDBJ whole genome shotgun (WGS) entry which is preliminary data.</text>
</comment>
<dbReference type="PANTHER" id="PTHR11474">
    <property type="entry name" value="TYROSINASE FAMILY MEMBER"/>
    <property type="match status" value="1"/>
</dbReference>
<proteinExistence type="inferred from homology"/>
<evidence type="ECO:0000256" key="11">
    <source>
        <dbReference type="SAM" id="MobiDB-lite"/>
    </source>
</evidence>
<keyword evidence="7" id="KW-0503">Monooxygenase</keyword>
<comment type="catalytic activity">
    <reaction evidence="9">
        <text>2 L-dopa + O2 = 2 L-dopaquinone + 2 H2O</text>
        <dbReference type="Rhea" id="RHEA:34287"/>
        <dbReference type="ChEBI" id="CHEBI:15377"/>
        <dbReference type="ChEBI" id="CHEBI:15379"/>
        <dbReference type="ChEBI" id="CHEBI:57504"/>
        <dbReference type="ChEBI" id="CHEBI:57924"/>
        <dbReference type="EC" id="1.14.18.1"/>
    </reaction>
</comment>
<dbReference type="InterPro" id="IPR002227">
    <property type="entry name" value="Tyrosinase_Cu-bd"/>
</dbReference>
<keyword evidence="12" id="KW-0732">Signal</keyword>
<dbReference type="PROSITE" id="PS00498">
    <property type="entry name" value="TYROSINASE_2"/>
    <property type="match status" value="1"/>
</dbReference>
<dbReference type="EMBL" id="JAXOVC010000008">
    <property type="protein sequence ID" value="KAK4498075.1"/>
    <property type="molecule type" value="Genomic_DNA"/>
</dbReference>
<sequence length="630" mass="69835">MKAHSFQHHAQILLSLLCFSSASALLRHNVEDLFSAPETPSLRRRQNDNGTFAVTGIQDAGVEPRLEIRELERDADAWNLYVLGMQRFQATEQSDRFSYYRLCGIHGRPYEPWDGVEATGNSEDGYCAHVSNIFLTWHRPYLALYEQILFEHVLDAANSFPSGAVRQRYVSAARRWRMPYWDWAVEQEDGSSVYPQSVTTPEITVTLPNGSATIRNPLYSYRFHPVSSEDFFFNPYASWPETLRSPSSSTQNAVSRNSEIGSDLDFNRNSVMNRLFNLFVNYDNFTQFSSSAWITGDVRNADSLESIHDVIHYTTGGAGHMTFLDYSAFDPLFFLHHAMMDRCLALWQAVNNFTGQVEPVAAVSDTYTINVGDMVDGNTPLTPFHMDSNGKPFTSNDVMDTTSLGYTYPELANNTGRAAVVAKIRELYGSNAVSGGPLKRSSGAQRVSQAATKQLVHSAPGEVVEGRLQHYVANIVSQKFAMNGSYAVYLFLGDVQSEEPETWPLCSNMVGTHAVFAGYAGAPGKRSVGHSSVKVTGSIPLTDGLLNKVHSRELSSMSNTAVENYLHENLKWRVAMMDGTTVDADDVADLSITVISAQVQPSAADDKFPSWHNFSELKSSTNGRPGGHRG</sequence>
<feature type="domain" description="Tyrosinase copper-binding" evidence="13">
    <location>
        <begin position="129"/>
        <end position="146"/>
    </location>
</feature>
<name>A0ABR0E9M4_ZASCE</name>
<dbReference type="InterPro" id="IPR041640">
    <property type="entry name" value="Tyrosinase_C"/>
</dbReference>
<dbReference type="EC" id="1.14.18.1" evidence="3"/>
<reference evidence="15 16" key="1">
    <citation type="journal article" date="2023" name="G3 (Bethesda)">
        <title>A chromosome-level genome assembly of Zasmidium syzygii isolated from banana leaves.</title>
        <authorList>
            <person name="van Westerhoven A.C."/>
            <person name="Mehrabi R."/>
            <person name="Talebi R."/>
            <person name="Steentjes M.B.F."/>
            <person name="Corcolon B."/>
            <person name="Chong P.A."/>
            <person name="Kema G.H.J."/>
            <person name="Seidl M.F."/>
        </authorList>
    </citation>
    <scope>NUCLEOTIDE SEQUENCE [LARGE SCALE GENOMIC DNA]</scope>
    <source>
        <strain evidence="15 16">P124</strain>
    </source>
</reference>
<dbReference type="InterPro" id="IPR050316">
    <property type="entry name" value="Tyrosinase/Hemocyanin"/>
</dbReference>
<feature type="compositionally biased region" description="Polar residues" evidence="11">
    <location>
        <begin position="612"/>
        <end position="623"/>
    </location>
</feature>
<comment type="cofactor">
    <cofactor evidence="1">
        <name>Cu(2+)</name>
        <dbReference type="ChEBI" id="CHEBI:29036"/>
    </cofactor>
</comment>
<evidence type="ECO:0000256" key="10">
    <source>
        <dbReference type="ARBA" id="ARBA00048881"/>
    </source>
</evidence>
<keyword evidence="6" id="KW-0186">Copper</keyword>
<dbReference type="Pfam" id="PF18132">
    <property type="entry name" value="Tyrosinase_C"/>
    <property type="match status" value="1"/>
</dbReference>
<comment type="similarity">
    <text evidence="2">Belongs to the tyrosinase family.</text>
</comment>
<dbReference type="Gene3D" id="2.60.310.20">
    <property type="match status" value="1"/>
</dbReference>
<dbReference type="SUPFAM" id="SSF48056">
    <property type="entry name" value="Di-copper centre-containing domain"/>
    <property type="match status" value="1"/>
</dbReference>